<keyword evidence="4" id="KW-1185">Reference proteome</keyword>
<keyword evidence="2" id="KW-0732">Signal</keyword>
<dbReference type="GO" id="GO:0000779">
    <property type="term" value="C:condensed chromosome, centromeric region"/>
    <property type="evidence" value="ECO:0007669"/>
    <property type="project" value="TreeGrafter"/>
</dbReference>
<accession>A0A3L8S6T9</accession>
<proteinExistence type="predicted"/>
<organism evidence="3 4">
    <name type="scientific">Chloebia gouldiae</name>
    <name type="common">Gouldian finch</name>
    <name type="synonym">Erythrura gouldiae</name>
    <dbReference type="NCBI Taxonomy" id="44316"/>
    <lineage>
        <taxon>Eukaryota</taxon>
        <taxon>Metazoa</taxon>
        <taxon>Chordata</taxon>
        <taxon>Craniata</taxon>
        <taxon>Vertebrata</taxon>
        <taxon>Euteleostomi</taxon>
        <taxon>Archelosauria</taxon>
        <taxon>Archosauria</taxon>
        <taxon>Dinosauria</taxon>
        <taxon>Saurischia</taxon>
        <taxon>Theropoda</taxon>
        <taxon>Coelurosauria</taxon>
        <taxon>Aves</taxon>
        <taxon>Neognathae</taxon>
        <taxon>Neoaves</taxon>
        <taxon>Telluraves</taxon>
        <taxon>Australaves</taxon>
        <taxon>Passeriformes</taxon>
        <taxon>Passeroidea</taxon>
        <taxon>Passeridae</taxon>
        <taxon>Chloebia</taxon>
    </lineage>
</organism>
<feature type="compositionally biased region" description="Low complexity" evidence="1">
    <location>
        <begin position="80"/>
        <end position="93"/>
    </location>
</feature>
<feature type="region of interest" description="Disordered" evidence="1">
    <location>
        <begin position="64"/>
        <end position="139"/>
    </location>
</feature>
<dbReference type="GO" id="GO:0000800">
    <property type="term" value="C:lateral element"/>
    <property type="evidence" value="ECO:0007669"/>
    <property type="project" value="TreeGrafter"/>
</dbReference>
<reference evidence="3 4" key="1">
    <citation type="journal article" date="2018" name="Proc. R. Soc. B">
        <title>A non-coding region near Follistatin controls head colour polymorphism in the Gouldian finch.</title>
        <authorList>
            <person name="Toomey M.B."/>
            <person name="Marques C.I."/>
            <person name="Andrade P."/>
            <person name="Araujo P.M."/>
            <person name="Sabatino S."/>
            <person name="Gazda M.A."/>
            <person name="Afonso S."/>
            <person name="Lopes R.J."/>
            <person name="Corbo J.C."/>
            <person name="Carneiro M."/>
        </authorList>
    </citation>
    <scope>NUCLEOTIDE SEQUENCE [LARGE SCALE GENOMIC DNA]</scope>
    <source>
        <strain evidence="3">Red01</strain>
        <tissue evidence="3">Muscle</tissue>
    </source>
</reference>
<gene>
    <name evidence="3" type="ORF">DV515_00011668</name>
</gene>
<dbReference type="GO" id="GO:0007140">
    <property type="term" value="P:male meiotic nuclear division"/>
    <property type="evidence" value="ECO:0007669"/>
    <property type="project" value="TreeGrafter"/>
</dbReference>
<dbReference type="AlphaFoldDB" id="A0A3L8S6T9"/>
<dbReference type="PANTHER" id="PTHR15607:SF12">
    <property type="entry name" value="SYNAPTONEMAL COMPLEX PROTEIN 2"/>
    <property type="match status" value="1"/>
</dbReference>
<feature type="signal peptide" evidence="2">
    <location>
        <begin position="1"/>
        <end position="16"/>
    </location>
</feature>
<evidence type="ECO:0000256" key="2">
    <source>
        <dbReference type="SAM" id="SignalP"/>
    </source>
</evidence>
<feature type="compositionally biased region" description="Polar residues" evidence="1">
    <location>
        <begin position="94"/>
        <end position="103"/>
    </location>
</feature>
<evidence type="ECO:0000313" key="4">
    <source>
        <dbReference type="Proteomes" id="UP000276834"/>
    </source>
</evidence>
<comment type="caution">
    <text evidence="3">The sequence shown here is derived from an EMBL/GenBank/DDBJ whole genome shotgun (WGS) entry which is preliminary data.</text>
</comment>
<dbReference type="Proteomes" id="UP000276834">
    <property type="component" value="Unassembled WGS sequence"/>
</dbReference>
<dbReference type="InterPro" id="IPR024835">
    <property type="entry name" value="SYCP2-like"/>
</dbReference>
<dbReference type="EMBL" id="QUSF01000056">
    <property type="protein sequence ID" value="RLV97513.1"/>
    <property type="molecule type" value="Genomic_DNA"/>
</dbReference>
<evidence type="ECO:0000313" key="3">
    <source>
        <dbReference type="EMBL" id="RLV97513.1"/>
    </source>
</evidence>
<dbReference type="PANTHER" id="PTHR15607">
    <property type="entry name" value="SYNAPTONEMAL COMPLEX PROTEIN-RELATED"/>
    <property type="match status" value="1"/>
</dbReference>
<feature type="chain" id="PRO_5018298750" description="Synaptonemal complex protein 2" evidence="2">
    <location>
        <begin position="17"/>
        <end position="339"/>
    </location>
</feature>
<sequence>MFLNSLFFSRELQLLALSVYRCLTAYKADSGKHAKGAVLETGNNEDSSPQSCFSDTLCAKGKLQNPSKPLTKSKEDCVAPSPLSVSSRSRVQSWNRESYSPMNESGPAFLKRTYHSTTEGSSDEAETSKEEAKKRRRINLQPKKLFKAADAASCRVSESVSTQSVNDPSGLEFWKPGCSTISICQQIQKEFTKKIEARPFMCNTWGNRSRRMDNFNKQTLRAAHQHLSTMSYQLHEFRIRQLDKFHLTLTEELEKFEKDSQSLKIMEKEFSTFLKKHSHTFSTFRKNEQQRIQILKTAFEKNIYHSVGCEENVFTSEQEEELSNVRRGLQTLFKSKAEF</sequence>
<protein>
    <recommendedName>
        <fullName evidence="5">Synaptonemal complex protein 2</fullName>
    </recommendedName>
</protein>
<dbReference type="OrthoDB" id="10256849at2759"/>
<dbReference type="GO" id="GO:0007143">
    <property type="term" value="P:female meiotic nuclear division"/>
    <property type="evidence" value="ECO:0007669"/>
    <property type="project" value="TreeGrafter"/>
</dbReference>
<evidence type="ECO:0008006" key="5">
    <source>
        <dbReference type="Google" id="ProtNLM"/>
    </source>
</evidence>
<name>A0A3L8S6T9_CHLGU</name>
<evidence type="ECO:0000256" key="1">
    <source>
        <dbReference type="SAM" id="MobiDB-lite"/>
    </source>
</evidence>